<evidence type="ECO:0000256" key="4">
    <source>
        <dbReference type="ARBA" id="ARBA00022763"/>
    </source>
</evidence>
<dbReference type="Gene3D" id="2.40.10.170">
    <property type="match status" value="1"/>
</dbReference>
<dbReference type="SUPFAM" id="SSF141259">
    <property type="entry name" value="CarD-like"/>
    <property type="match status" value="1"/>
</dbReference>
<dbReference type="InterPro" id="IPR048635">
    <property type="entry name" value="MFD_D3"/>
</dbReference>
<proteinExistence type="inferred from homology"/>
<organism evidence="17 18">
    <name type="scientific">Candidatus Pantoea edessiphila</name>
    <dbReference type="NCBI Taxonomy" id="2044610"/>
    <lineage>
        <taxon>Bacteria</taxon>
        <taxon>Pseudomonadati</taxon>
        <taxon>Pseudomonadota</taxon>
        <taxon>Gammaproteobacteria</taxon>
        <taxon>Enterobacterales</taxon>
        <taxon>Erwiniaceae</taxon>
        <taxon>Pantoea</taxon>
    </lineage>
</organism>
<evidence type="ECO:0000256" key="6">
    <source>
        <dbReference type="ARBA" id="ARBA00022806"/>
    </source>
</evidence>
<comment type="function">
    <text evidence="10 14">Couples transcription and DNA repair by recognizing RNA polymerase (RNAP) stalled at DNA lesions. Mediates ATP-dependent release of RNAP and its truncated transcript from the DNA, and recruitment of nucleotide excision repair machinery to the damaged site.</text>
</comment>
<dbReference type="RefSeq" id="WP_136130720.1">
    <property type="nucleotide sequence ID" value="NZ_PDKT01000001.1"/>
</dbReference>
<dbReference type="GO" id="GO:0005737">
    <property type="term" value="C:cytoplasm"/>
    <property type="evidence" value="ECO:0007669"/>
    <property type="project" value="UniProtKB-SubCell"/>
</dbReference>
<dbReference type="GO" id="GO:0006355">
    <property type="term" value="P:regulation of DNA-templated transcription"/>
    <property type="evidence" value="ECO:0007669"/>
    <property type="project" value="UniProtKB-UniRule"/>
</dbReference>
<dbReference type="SUPFAM" id="SSF143517">
    <property type="entry name" value="TRCF domain-like"/>
    <property type="match status" value="1"/>
</dbReference>
<keyword evidence="2 14" id="KW-0963">Cytoplasm</keyword>
<dbReference type="CDD" id="cd17991">
    <property type="entry name" value="DEXHc_TRCF"/>
    <property type="match status" value="1"/>
</dbReference>
<dbReference type="InterPro" id="IPR027417">
    <property type="entry name" value="P-loop_NTPase"/>
</dbReference>
<dbReference type="GO" id="GO:0003684">
    <property type="term" value="F:damaged DNA binding"/>
    <property type="evidence" value="ECO:0007669"/>
    <property type="project" value="InterPro"/>
</dbReference>
<evidence type="ECO:0000313" key="17">
    <source>
        <dbReference type="EMBL" id="PPI88110.1"/>
    </source>
</evidence>
<reference evidence="17 18" key="1">
    <citation type="journal article" date="2018" name="Genome Biol. Evol.">
        <title>Cladogenesis and Genomic Streamlining in Extracellular Endosymbionts of Tropical Stink Bugs.</title>
        <authorList>
            <person name="Otero-Bravo A."/>
            <person name="Goffredi S."/>
            <person name="Sabree Z.L."/>
        </authorList>
    </citation>
    <scope>NUCLEOTIDE SEQUENCE [LARGE SCALE GENOMIC DNA]</scope>
    <source>
        <strain evidence="17 18">SoEE</strain>
    </source>
</reference>
<dbReference type="Gene3D" id="3.30.2060.10">
    <property type="entry name" value="Penicillin-binding protein 1b domain"/>
    <property type="match status" value="1"/>
</dbReference>
<dbReference type="AlphaFoldDB" id="A0A2P5T0M4"/>
<evidence type="ECO:0000256" key="14">
    <source>
        <dbReference type="HAMAP-Rule" id="MF_00969"/>
    </source>
</evidence>
<dbReference type="OrthoDB" id="9804325at2"/>
<evidence type="ECO:0000256" key="10">
    <source>
        <dbReference type="ARBA" id="ARBA00055182"/>
    </source>
</evidence>
<name>A0A2P5T0M4_9GAMM</name>
<keyword evidence="8 14" id="KW-0238">DNA-binding</keyword>
<dbReference type="InterPro" id="IPR011545">
    <property type="entry name" value="DEAD/DEAH_box_helicase_dom"/>
</dbReference>
<comment type="similarity">
    <text evidence="12 14">In the C-terminal section; belongs to the helicase family. RecG subfamily.</text>
</comment>
<evidence type="ECO:0000256" key="11">
    <source>
        <dbReference type="ARBA" id="ARBA00061104"/>
    </source>
</evidence>
<dbReference type="SUPFAM" id="SSF52540">
    <property type="entry name" value="P-loop containing nucleoside triphosphate hydrolases"/>
    <property type="match status" value="4"/>
</dbReference>
<dbReference type="EMBL" id="PDKT01000001">
    <property type="protein sequence ID" value="PPI88110.1"/>
    <property type="molecule type" value="Genomic_DNA"/>
</dbReference>
<dbReference type="InterPro" id="IPR037235">
    <property type="entry name" value="TRCF-like_C_D7"/>
</dbReference>
<comment type="similarity">
    <text evidence="11 14">In the N-terminal section; belongs to the UvrB family.</text>
</comment>
<dbReference type="SMART" id="SM01058">
    <property type="entry name" value="CarD_TRCF"/>
    <property type="match status" value="1"/>
</dbReference>
<dbReference type="Gene3D" id="3.40.50.11180">
    <property type="match status" value="1"/>
</dbReference>
<evidence type="ECO:0000256" key="8">
    <source>
        <dbReference type="ARBA" id="ARBA00023125"/>
    </source>
</evidence>
<evidence type="ECO:0000256" key="2">
    <source>
        <dbReference type="ARBA" id="ARBA00022490"/>
    </source>
</evidence>
<protein>
    <recommendedName>
        <fullName evidence="13 14">Transcription-repair-coupling factor</fullName>
        <shortName evidence="14">TRCF</shortName>
        <ecNumber evidence="14">3.6.4.-</ecNumber>
    </recommendedName>
</protein>
<dbReference type="Proteomes" id="UP000296153">
    <property type="component" value="Unassembled WGS sequence"/>
</dbReference>
<evidence type="ECO:0000256" key="1">
    <source>
        <dbReference type="ARBA" id="ARBA00004496"/>
    </source>
</evidence>
<dbReference type="Gene3D" id="3.90.1150.50">
    <property type="entry name" value="Transcription-repair-coupling factor, D7 domain"/>
    <property type="match status" value="1"/>
</dbReference>
<dbReference type="Pfam" id="PF00270">
    <property type="entry name" value="DEAD"/>
    <property type="match status" value="1"/>
</dbReference>
<dbReference type="InterPro" id="IPR001650">
    <property type="entry name" value="Helicase_C-like"/>
</dbReference>
<dbReference type="InterPro" id="IPR014001">
    <property type="entry name" value="Helicase_ATP-bd"/>
</dbReference>
<dbReference type="HAMAP" id="MF_00969">
    <property type="entry name" value="TRCF"/>
    <property type="match status" value="1"/>
</dbReference>
<dbReference type="Gene3D" id="3.40.50.11140">
    <property type="match status" value="1"/>
</dbReference>
<feature type="domain" description="Helicase ATP-binding" evidence="15">
    <location>
        <begin position="620"/>
        <end position="781"/>
    </location>
</feature>
<evidence type="ECO:0000256" key="3">
    <source>
        <dbReference type="ARBA" id="ARBA00022741"/>
    </source>
</evidence>
<evidence type="ECO:0000256" key="13">
    <source>
        <dbReference type="ARBA" id="ARBA00070128"/>
    </source>
</evidence>
<dbReference type="InterPro" id="IPR003711">
    <property type="entry name" value="CarD-like/TRCF_RID"/>
</dbReference>
<dbReference type="InterPro" id="IPR036101">
    <property type="entry name" value="CarD-like/TRCF_RID_sf"/>
</dbReference>
<comment type="caution">
    <text evidence="17">The sequence shown here is derived from an EMBL/GenBank/DDBJ whole genome shotgun (WGS) entry which is preliminary data.</text>
</comment>
<evidence type="ECO:0000256" key="5">
    <source>
        <dbReference type="ARBA" id="ARBA00022801"/>
    </source>
</evidence>
<evidence type="ECO:0000259" key="16">
    <source>
        <dbReference type="PROSITE" id="PS51194"/>
    </source>
</evidence>
<dbReference type="PANTHER" id="PTHR47964:SF1">
    <property type="entry name" value="ATP-DEPENDENT DNA HELICASE HOMOLOG RECG, CHLOROPLASTIC"/>
    <property type="match status" value="1"/>
</dbReference>
<evidence type="ECO:0000256" key="12">
    <source>
        <dbReference type="ARBA" id="ARBA00061399"/>
    </source>
</evidence>
<keyword evidence="5 14" id="KW-0378">Hydrolase</keyword>
<dbReference type="GO" id="GO:0016787">
    <property type="term" value="F:hydrolase activity"/>
    <property type="evidence" value="ECO:0007669"/>
    <property type="project" value="UniProtKB-KW"/>
</dbReference>
<gene>
    <name evidence="14" type="primary">mfd</name>
    <name evidence="17" type="ORF">CRV12_00525</name>
</gene>
<dbReference type="Pfam" id="PF03461">
    <property type="entry name" value="TRCF"/>
    <property type="match status" value="1"/>
</dbReference>
<dbReference type="SMART" id="SM00487">
    <property type="entry name" value="DEXDc"/>
    <property type="match status" value="1"/>
</dbReference>
<dbReference type="PROSITE" id="PS51194">
    <property type="entry name" value="HELICASE_CTER"/>
    <property type="match status" value="1"/>
</dbReference>
<comment type="subcellular location">
    <subcellularLocation>
        <location evidence="1 14">Cytoplasm</location>
    </subcellularLocation>
</comment>
<dbReference type="SMART" id="SM00982">
    <property type="entry name" value="TRCF"/>
    <property type="match status" value="1"/>
</dbReference>
<evidence type="ECO:0000256" key="7">
    <source>
        <dbReference type="ARBA" id="ARBA00022840"/>
    </source>
</evidence>
<keyword evidence="9 14" id="KW-0234">DNA repair</keyword>
<dbReference type="FunFam" id="3.40.50.300:FF:000546">
    <property type="entry name" value="Transcription-repair-coupling factor"/>
    <property type="match status" value="1"/>
</dbReference>
<dbReference type="GO" id="GO:0003678">
    <property type="term" value="F:DNA helicase activity"/>
    <property type="evidence" value="ECO:0007669"/>
    <property type="project" value="TreeGrafter"/>
</dbReference>
<dbReference type="GO" id="GO:0000716">
    <property type="term" value="P:transcription-coupled nucleotide-excision repair, DNA damage recognition"/>
    <property type="evidence" value="ECO:0007669"/>
    <property type="project" value="UniProtKB-UniRule"/>
</dbReference>
<keyword evidence="6" id="KW-0347">Helicase</keyword>
<dbReference type="InterPro" id="IPR041471">
    <property type="entry name" value="UvrB_inter"/>
</dbReference>
<sequence length="1149" mass="133652">MSKKNYQFIPKKAGDIYYFGQLVGGSYAIEYANIIEKHFGFVLIVTEDTKIAFKIFDEISQFSKHPIYYFPDWETVPYSKSSPSQKVISDRISTLYKLPKLKHGILIVSITTLMQRICPSYSLFKNTLLIKQGKKLSDCYLKEKLEQFGYKYVNQIIEQGEFNFKNDSFINLFPIGHNQLYRIDLIDNYVNNICKISFNQQKIIDKVSEINLFPKHELPINKNSLKLFCKNWEKFFNTPLEKNYIYTNISRGIIPSGIEYWYPLFFDQPLSTLFNYLSNNTIIIHHSNLQESALNFWNKIHRHYDNSAIFNKYLLHPNYLWINPNYLLNQFNKLPQIKITNTTLPKKENNINLGYKSLPSLILTEKGDKKISLERLDQFIKKFNGYITFCVKDKINQKKIQKLLTYIKLNPSFIKDYNLLFNNKFTLIISKISNGFIDISNNRAFICERDILNNDNFNIYDNDKIQWKTLNIAKSFFKTEKINYGQPVVHLEHGIGLYMGLTTIETNGINSEYLILIYANDTKLYVPVTSLHLINCYTGHSSDNVTLHKLGSDNWLRSRKKAIEKIHDVAAELLDIYCNRKLNIGYCFKYNKQRYKSFCNDFPFNITLDQQKAINDILGDMCQPIAMDRLICGDAGFGKTEVAMHSAFIAIENNKQVSILVPTTILAQQHYENFKNRFSSWSIKIEILSDFKNFKDQEQILEKIKKGELDIVIGTHKLLNKNIKWKNLGLLIIDEEHRFGVFQKEQIKARYNNIDIVTLTATPIPRTLYMAITGIRDISIITTPPDHRLPVKVFITEFNYSIIREVILREISRGGQVYYLHNKISDIEKIANYINQLVPEANVAIAHGQMHEYDLKKVMKNFYYGHFNILVCTTIIESGIDIPNANTIIIEQADHFGLAQLYQLRGRVGRLHYQAYAWLLTPNKKITKEAKKRFEVIESLKELGTGFTVSTNDLEIRGSGELLGEKQSGQIETLGLSLYTELLENSINDLKNNNLSLENLLNNNIEIELQIPSLIPDKFIENTSMRLSIYKKIARAKNEYELEEIKNDIINNFGLLPDSTNNLFDIASLRLQAHQLGLCKIKMGDRGGYINFLAKNNINTLKLVNLIQKEPNKWKLEGNTKLRFYFRDGIKEQNSRIKWIKNFINSLKY</sequence>
<keyword evidence="4 14" id="KW-0227">DNA damage</keyword>
<dbReference type="NCBIfam" id="NF007966">
    <property type="entry name" value="PRK10689.1"/>
    <property type="match status" value="1"/>
</dbReference>
<dbReference type="Pfam" id="PF21132">
    <property type="entry name" value="MFD_D3"/>
    <property type="match status" value="1"/>
</dbReference>
<dbReference type="PROSITE" id="PS51192">
    <property type="entry name" value="HELICASE_ATP_BIND_1"/>
    <property type="match status" value="1"/>
</dbReference>
<dbReference type="Gene3D" id="3.40.50.300">
    <property type="entry name" value="P-loop containing nucleotide triphosphate hydrolases"/>
    <property type="match status" value="2"/>
</dbReference>
<dbReference type="SMART" id="SM00490">
    <property type="entry name" value="HELICc"/>
    <property type="match status" value="1"/>
</dbReference>
<dbReference type="NCBIfam" id="TIGR00580">
    <property type="entry name" value="mfd"/>
    <property type="match status" value="1"/>
</dbReference>
<dbReference type="InterPro" id="IPR005118">
    <property type="entry name" value="TRCF_C"/>
</dbReference>
<dbReference type="EC" id="3.6.4.-" evidence="14"/>
<feature type="domain" description="Helicase C-terminal" evidence="16">
    <location>
        <begin position="802"/>
        <end position="955"/>
    </location>
</feature>
<dbReference type="GO" id="GO:0005524">
    <property type="term" value="F:ATP binding"/>
    <property type="evidence" value="ECO:0007669"/>
    <property type="project" value="UniProtKB-UniRule"/>
</dbReference>
<dbReference type="InterPro" id="IPR004576">
    <property type="entry name" value="Mfd"/>
</dbReference>
<dbReference type="Pfam" id="PF02559">
    <property type="entry name" value="CarD_TRCF_RID"/>
    <property type="match status" value="1"/>
</dbReference>
<dbReference type="Pfam" id="PF17757">
    <property type="entry name" value="UvrB_inter"/>
    <property type="match status" value="1"/>
</dbReference>
<accession>A0A2P5T0M4</accession>
<keyword evidence="7 14" id="KW-0067">ATP-binding</keyword>
<dbReference type="Pfam" id="PF00271">
    <property type="entry name" value="Helicase_C"/>
    <property type="match status" value="1"/>
</dbReference>
<evidence type="ECO:0000256" key="9">
    <source>
        <dbReference type="ARBA" id="ARBA00023204"/>
    </source>
</evidence>
<dbReference type="InterPro" id="IPR047112">
    <property type="entry name" value="RecG/Mfd"/>
</dbReference>
<evidence type="ECO:0000259" key="15">
    <source>
        <dbReference type="PROSITE" id="PS51192"/>
    </source>
</evidence>
<keyword evidence="3 14" id="KW-0547">Nucleotide-binding</keyword>
<evidence type="ECO:0000313" key="18">
    <source>
        <dbReference type="Proteomes" id="UP000296153"/>
    </source>
</evidence>
<dbReference type="PANTHER" id="PTHR47964">
    <property type="entry name" value="ATP-DEPENDENT DNA HELICASE HOMOLOG RECG, CHLOROPLASTIC"/>
    <property type="match status" value="1"/>
</dbReference>